<dbReference type="Pfam" id="PF00249">
    <property type="entry name" value="Myb_DNA-binding"/>
    <property type="match status" value="2"/>
</dbReference>
<dbReference type="AlphaFoldDB" id="A0A9E7H255"/>
<gene>
    <name evidence="9" type="ORF">MUK42_17971</name>
</gene>
<evidence type="ECO:0000256" key="4">
    <source>
        <dbReference type="ARBA" id="ARBA00023163"/>
    </source>
</evidence>
<reference evidence="9" key="1">
    <citation type="submission" date="2022-05" db="EMBL/GenBank/DDBJ databases">
        <title>The Musa troglodytarum L. genome provides insights into the mechanism of non-climacteric behaviour and enrichment of carotenoids.</title>
        <authorList>
            <person name="Wang J."/>
        </authorList>
    </citation>
    <scope>NUCLEOTIDE SEQUENCE</scope>
    <source>
        <tissue evidence="9">Leaf</tissue>
    </source>
</reference>
<dbReference type="Proteomes" id="UP001055439">
    <property type="component" value="Chromosome 8"/>
</dbReference>
<dbReference type="PROSITE" id="PS51294">
    <property type="entry name" value="HTH_MYB"/>
    <property type="match status" value="2"/>
</dbReference>
<evidence type="ECO:0000256" key="1">
    <source>
        <dbReference type="ARBA" id="ARBA00004123"/>
    </source>
</evidence>
<accession>A0A9E7H255</accession>
<evidence type="ECO:0000259" key="8">
    <source>
        <dbReference type="PROSITE" id="PS51294"/>
    </source>
</evidence>
<evidence type="ECO:0000313" key="9">
    <source>
        <dbReference type="EMBL" id="URE25305.1"/>
    </source>
</evidence>
<dbReference type="InterPro" id="IPR017930">
    <property type="entry name" value="Myb_dom"/>
</dbReference>
<dbReference type="FunFam" id="1.10.10.60:FF:000121">
    <property type="entry name" value="Myb transcription factor"/>
    <property type="match status" value="1"/>
</dbReference>
<dbReference type="OrthoDB" id="735895at2759"/>
<evidence type="ECO:0000313" key="10">
    <source>
        <dbReference type="Proteomes" id="UP001055439"/>
    </source>
</evidence>
<dbReference type="CDD" id="cd00167">
    <property type="entry name" value="SANT"/>
    <property type="match status" value="2"/>
</dbReference>
<dbReference type="GO" id="GO:0005634">
    <property type="term" value="C:nucleus"/>
    <property type="evidence" value="ECO:0007669"/>
    <property type="project" value="UniProtKB-SubCell"/>
</dbReference>
<dbReference type="PANTHER" id="PTHR47999">
    <property type="entry name" value="TRANSCRIPTION FACTOR MYB8-RELATED-RELATED"/>
    <property type="match status" value="1"/>
</dbReference>
<keyword evidence="2" id="KW-0805">Transcription regulation</keyword>
<comment type="subcellular location">
    <subcellularLocation>
        <location evidence="1">Nucleus</location>
    </subcellularLocation>
</comment>
<feature type="domain" description="Myb-like" evidence="7">
    <location>
        <begin position="9"/>
        <end position="61"/>
    </location>
</feature>
<evidence type="ECO:0000259" key="7">
    <source>
        <dbReference type="PROSITE" id="PS50090"/>
    </source>
</evidence>
<dbReference type="SMART" id="SM00717">
    <property type="entry name" value="SANT"/>
    <property type="match status" value="2"/>
</dbReference>
<evidence type="ECO:0000256" key="2">
    <source>
        <dbReference type="ARBA" id="ARBA00023015"/>
    </source>
</evidence>
<dbReference type="SUPFAM" id="SSF46689">
    <property type="entry name" value="Homeodomain-like"/>
    <property type="match status" value="1"/>
</dbReference>
<keyword evidence="3" id="KW-0238">DNA-binding</keyword>
<proteinExistence type="predicted"/>
<keyword evidence="10" id="KW-1185">Reference proteome</keyword>
<organism evidence="9 10">
    <name type="scientific">Musa troglodytarum</name>
    <name type="common">fe'i banana</name>
    <dbReference type="NCBI Taxonomy" id="320322"/>
    <lineage>
        <taxon>Eukaryota</taxon>
        <taxon>Viridiplantae</taxon>
        <taxon>Streptophyta</taxon>
        <taxon>Embryophyta</taxon>
        <taxon>Tracheophyta</taxon>
        <taxon>Spermatophyta</taxon>
        <taxon>Magnoliopsida</taxon>
        <taxon>Liliopsida</taxon>
        <taxon>Zingiberales</taxon>
        <taxon>Musaceae</taxon>
        <taxon>Musa</taxon>
    </lineage>
</organism>
<dbReference type="EMBL" id="CP097510">
    <property type="protein sequence ID" value="URE25305.1"/>
    <property type="molecule type" value="Genomic_DNA"/>
</dbReference>
<evidence type="ECO:0000256" key="5">
    <source>
        <dbReference type="ARBA" id="ARBA00023242"/>
    </source>
</evidence>
<dbReference type="InterPro" id="IPR001005">
    <property type="entry name" value="SANT/Myb"/>
</dbReference>
<feature type="domain" description="Myb-like" evidence="7">
    <location>
        <begin position="62"/>
        <end position="112"/>
    </location>
</feature>
<name>A0A9E7H255_9LILI</name>
<evidence type="ECO:0000256" key="3">
    <source>
        <dbReference type="ARBA" id="ARBA00023125"/>
    </source>
</evidence>
<feature type="region of interest" description="Disordered" evidence="6">
    <location>
        <begin position="138"/>
        <end position="169"/>
    </location>
</feature>
<dbReference type="InterPro" id="IPR015495">
    <property type="entry name" value="Myb_TF_plants"/>
</dbReference>
<sequence>MGRSPCCEKVGLKKGRWTAEEDEILAKYIAANGEGSWRSLPKNAGLLRCGKSCRLRWINYLRSDLKRGNITKEEDEAIMKLHATLGNRWSLIAGHLPGRTDNEIKNYWNSHLGRRIDSFRRLGLDGGDAAVLDLGTLPGAGKRRGGRTSRSAARKNTIGGAVGRGQQGVVASPPVSLVQSDHSVVLDPDQNQASSVTNDGLVDANEEMASELLCCTSPMDGRLWGTDAEMEHVLLGPSEESLAGWGWPDQGDSGVMTSSEERGGGVPVTSGQEEGGATGLGVERGPELVTKGEEMVGSSSSQAEKLLDWDLEAMEAKLWDEAGEMWWHSELQDLGLHGLADGGYQEEPLGSWLIFSGTSLGDVTALGRCDKDEKGFLENETSRATNEGNVTGAVGRIRFGFSLSLSLYEDYSERLVRAADDATLAVPQDQGDARKRSAAMNMMGRTYKDRSYHNRHPLPRRLSHHPWMSSEHLILIHRNPLRIDAFTLPSTAYAL</sequence>
<keyword evidence="5" id="KW-0539">Nucleus</keyword>
<dbReference type="GO" id="GO:0003677">
    <property type="term" value="F:DNA binding"/>
    <property type="evidence" value="ECO:0007669"/>
    <property type="project" value="UniProtKB-KW"/>
</dbReference>
<dbReference type="Gene3D" id="1.10.10.60">
    <property type="entry name" value="Homeodomain-like"/>
    <property type="match status" value="2"/>
</dbReference>
<dbReference type="PROSITE" id="PS50090">
    <property type="entry name" value="MYB_LIKE"/>
    <property type="match status" value="2"/>
</dbReference>
<feature type="domain" description="HTH myb-type" evidence="8">
    <location>
        <begin position="62"/>
        <end position="116"/>
    </location>
</feature>
<feature type="region of interest" description="Disordered" evidence="6">
    <location>
        <begin position="251"/>
        <end position="284"/>
    </location>
</feature>
<dbReference type="PANTHER" id="PTHR47999:SF6">
    <property type="entry name" value="MYB-RELATED PROTEIN P"/>
    <property type="match status" value="1"/>
</dbReference>
<keyword evidence="4" id="KW-0804">Transcription</keyword>
<dbReference type="InterPro" id="IPR009057">
    <property type="entry name" value="Homeodomain-like_sf"/>
</dbReference>
<protein>
    <submittedName>
        <fullName evidence="9">A-type R2R3 Myb protein</fullName>
    </submittedName>
</protein>
<feature type="domain" description="HTH myb-type" evidence="8">
    <location>
        <begin position="9"/>
        <end position="61"/>
    </location>
</feature>
<evidence type="ECO:0000256" key="6">
    <source>
        <dbReference type="SAM" id="MobiDB-lite"/>
    </source>
</evidence>